<dbReference type="InterPro" id="IPR043137">
    <property type="entry name" value="GGT_ssub_C"/>
</dbReference>
<dbReference type="GO" id="GO:0005886">
    <property type="term" value="C:plasma membrane"/>
    <property type="evidence" value="ECO:0007669"/>
    <property type="project" value="TreeGrafter"/>
</dbReference>
<evidence type="ECO:0000256" key="10">
    <source>
        <dbReference type="PIRSR" id="PIRSR600101-1"/>
    </source>
</evidence>
<dbReference type="Pfam" id="PF01019">
    <property type="entry name" value="G_glu_transpept"/>
    <property type="match status" value="1"/>
</dbReference>
<feature type="chain" id="PRO_5041915125" description="Glutathione hydrolase" evidence="13">
    <location>
        <begin position="32"/>
        <end position="582"/>
    </location>
</feature>
<evidence type="ECO:0000313" key="14">
    <source>
        <dbReference type="EMBL" id="KAK4063235.1"/>
    </source>
</evidence>
<feature type="binding site" evidence="11">
    <location>
        <begin position="461"/>
        <end position="462"/>
    </location>
    <ligand>
        <name>L-glutamate</name>
        <dbReference type="ChEBI" id="CHEBI:29985"/>
    </ligand>
</feature>
<comment type="pathway">
    <text evidence="12">Sulfur metabolism; glutathione metabolism.</text>
</comment>
<dbReference type="PANTHER" id="PTHR11686:SF62">
    <property type="entry name" value="GLUTATHIONE HYDROLASE"/>
    <property type="match status" value="1"/>
</dbReference>
<dbReference type="SUPFAM" id="SSF56235">
    <property type="entry name" value="N-terminal nucleophile aminohydrolases (Ntn hydrolases)"/>
    <property type="match status" value="1"/>
</dbReference>
<evidence type="ECO:0000256" key="11">
    <source>
        <dbReference type="PIRSR" id="PIRSR600101-2"/>
    </source>
</evidence>
<feature type="binding site" evidence="11">
    <location>
        <begin position="409"/>
        <end position="411"/>
    </location>
    <ligand>
        <name>L-glutamate</name>
        <dbReference type="ChEBI" id="CHEBI:29985"/>
    </ligand>
</feature>
<comment type="catalytic activity">
    <reaction evidence="9 12">
        <text>an N-terminal (5-L-glutamyl)-[peptide] + an alpha-amino acid = 5-L-glutamyl amino acid + an N-terminal L-alpha-aminoacyl-[peptide]</text>
        <dbReference type="Rhea" id="RHEA:23904"/>
        <dbReference type="Rhea" id="RHEA-COMP:9780"/>
        <dbReference type="Rhea" id="RHEA-COMP:9795"/>
        <dbReference type="ChEBI" id="CHEBI:77644"/>
        <dbReference type="ChEBI" id="CHEBI:78597"/>
        <dbReference type="ChEBI" id="CHEBI:78599"/>
        <dbReference type="ChEBI" id="CHEBI:78608"/>
        <dbReference type="EC" id="2.3.2.2"/>
    </reaction>
</comment>
<protein>
    <recommendedName>
        <fullName evidence="12">Glutathione hydrolase</fullName>
        <ecNumber evidence="12">2.3.2.2</ecNumber>
        <ecNumber evidence="12">3.4.19.13</ecNumber>
    </recommendedName>
    <alternativeName>
        <fullName evidence="12">Gamma-glutamyltransferase</fullName>
    </alternativeName>
    <alternativeName>
        <fullName evidence="12">Gamma-glutamyltranspeptidase</fullName>
    </alternativeName>
</protein>
<evidence type="ECO:0000256" key="3">
    <source>
        <dbReference type="ARBA" id="ARBA00009381"/>
    </source>
</evidence>
<evidence type="ECO:0000256" key="13">
    <source>
        <dbReference type="SAM" id="SignalP"/>
    </source>
</evidence>
<feature type="binding site" evidence="11">
    <location>
        <position position="433"/>
    </location>
    <ligand>
        <name>L-glutamate</name>
        <dbReference type="ChEBI" id="CHEBI:29985"/>
    </ligand>
</feature>
<evidence type="ECO:0000256" key="12">
    <source>
        <dbReference type="RuleBase" id="RU368068"/>
    </source>
</evidence>
<keyword evidence="7" id="KW-0325">Glycoprotein</keyword>
<dbReference type="AlphaFoldDB" id="A0AAE1I6E2"/>
<dbReference type="InterPro" id="IPR000101">
    <property type="entry name" value="GGT_peptidase"/>
</dbReference>
<keyword evidence="13" id="KW-0732">Signal</keyword>
<dbReference type="Proteomes" id="UP001273209">
    <property type="component" value="Unassembled WGS sequence"/>
</dbReference>
<comment type="caution">
    <text evidence="14">The sequence shown here is derived from an EMBL/GenBank/DDBJ whole genome shotgun (WGS) entry which is preliminary data.</text>
</comment>
<dbReference type="InterPro" id="IPR043138">
    <property type="entry name" value="GGT_lsub"/>
</dbReference>
<feature type="binding site" evidence="11">
    <location>
        <position position="484"/>
    </location>
    <ligand>
        <name>L-glutamate</name>
        <dbReference type="ChEBI" id="CHEBI:29985"/>
    </ligand>
</feature>
<comment type="catalytic activity">
    <reaction evidence="2 12">
        <text>glutathione + H2O = L-cysteinylglycine + L-glutamate</text>
        <dbReference type="Rhea" id="RHEA:28807"/>
        <dbReference type="ChEBI" id="CHEBI:15377"/>
        <dbReference type="ChEBI" id="CHEBI:29985"/>
        <dbReference type="ChEBI" id="CHEBI:57925"/>
        <dbReference type="ChEBI" id="CHEBI:61694"/>
        <dbReference type="EC" id="3.4.19.13"/>
    </reaction>
</comment>
<keyword evidence="5 12" id="KW-0808">Transferase</keyword>
<dbReference type="RefSeq" id="XP_062751437.1">
    <property type="nucleotide sequence ID" value="XM_062904598.1"/>
</dbReference>
<dbReference type="InterPro" id="IPR029055">
    <property type="entry name" value="Ntn_hydrolases_N"/>
</dbReference>
<dbReference type="NCBIfam" id="TIGR00066">
    <property type="entry name" value="g_glut_trans"/>
    <property type="match status" value="1"/>
</dbReference>
<comment type="catalytic activity">
    <reaction evidence="1 12">
        <text>an S-substituted glutathione + H2O = an S-substituted L-cysteinylglycine + L-glutamate</text>
        <dbReference type="Rhea" id="RHEA:59468"/>
        <dbReference type="ChEBI" id="CHEBI:15377"/>
        <dbReference type="ChEBI" id="CHEBI:29985"/>
        <dbReference type="ChEBI" id="CHEBI:90779"/>
        <dbReference type="ChEBI" id="CHEBI:143103"/>
        <dbReference type="EC" id="3.4.19.13"/>
    </reaction>
</comment>
<evidence type="ECO:0000256" key="5">
    <source>
        <dbReference type="ARBA" id="ARBA00022679"/>
    </source>
</evidence>
<name>A0AAE1I6E2_9HYPO</name>
<dbReference type="FunFam" id="3.60.20.40:FF:000008">
    <property type="entry name" value="Gamma-glutamyltranspeptidase (Eurofung)"/>
    <property type="match status" value="1"/>
</dbReference>
<dbReference type="PANTHER" id="PTHR11686">
    <property type="entry name" value="GAMMA GLUTAMYL TRANSPEPTIDASE"/>
    <property type="match status" value="1"/>
</dbReference>
<dbReference type="EC" id="3.4.19.13" evidence="12"/>
<evidence type="ECO:0000256" key="2">
    <source>
        <dbReference type="ARBA" id="ARBA00001089"/>
    </source>
</evidence>
<evidence type="ECO:0000256" key="7">
    <source>
        <dbReference type="ARBA" id="ARBA00023180"/>
    </source>
</evidence>
<dbReference type="GO" id="GO:0103068">
    <property type="term" value="F:leukotriene C4 gamma-glutamyl transferase activity"/>
    <property type="evidence" value="ECO:0007669"/>
    <property type="project" value="UniProtKB-EC"/>
</dbReference>
<dbReference type="GeneID" id="87924503"/>
<proteinExistence type="inferred from homology"/>
<dbReference type="Gene3D" id="1.10.246.130">
    <property type="match status" value="1"/>
</dbReference>
<dbReference type="GO" id="GO:0036374">
    <property type="term" value="F:glutathione hydrolase activity"/>
    <property type="evidence" value="ECO:0007669"/>
    <property type="project" value="UniProtKB-UniRule"/>
</dbReference>
<reference evidence="14" key="1">
    <citation type="submission" date="2023-11" db="EMBL/GenBank/DDBJ databases">
        <title>The genome sequences of three competitors of mushroom-forming fungi.</title>
        <authorList>
            <person name="Beijen E."/>
            <person name="Ohm R.A."/>
        </authorList>
    </citation>
    <scope>NUCLEOTIDE SEQUENCE</scope>
    <source>
        <strain evidence="14">CBS 100526</strain>
    </source>
</reference>
<evidence type="ECO:0000256" key="4">
    <source>
        <dbReference type="ARBA" id="ARBA00022670"/>
    </source>
</evidence>
<accession>A0AAE1I6E2</accession>
<evidence type="ECO:0000256" key="1">
    <source>
        <dbReference type="ARBA" id="ARBA00001049"/>
    </source>
</evidence>
<dbReference type="FunFam" id="1.10.246.130:FF:000005">
    <property type="entry name" value="Gamma-glutamyltranspeptidase 1, putative"/>
    <property type="match status" value="1"/>
</dbReference>
<comment type="function">
    <text evidence="12">Cleaves the gamma-glutamyl peptide bond of glutathione and glutathione conjugates.</text>
</comment>
<keyword evidence="6 12" id="KW-0378">Hydrolase</keyword>
<dbReference type="PRINTS" id="PR01210">
    <property type="entry name" value="GGTRANSPTASE"/>
</dbReference>
<dbReference type="GO" id="GO:0006508">
    <property type="term" value="P:proteolysis"/>
    <property type="evidence" value="ECO:0007669"/>
    <property type="project" value="UniProtKB-KW"/>
</dbReference>
<keyword evidence="4" id="KW-0645">Protease</keyword>
<feature type="signal peptide" evidence="13">
    <location>
        <begin position="1"/>
        <end position="31"/>
    </location>
</feature>
<dbReference type="GO" id="GO:0006751">
    <property type="term" value="P:glutathione catabolic process"/>
    <property type="evidence" value="ECO:0007669"/>
    <property type="project" value="UniProtKB-UniRule"/>
</dbReference>
<organism evidence="14 15">
    <name type="scientific">Trichoderma aggressivum f. europaeum</name>
    <dbReference type="NCBI Taxonomy" id="173218"/>
    <lineage>
        <taxon>Eukaryota</taxon>
        <taxon>Fungi</taxon>
        <taxon>Dikarya</taxon>
        <taxon>Ascomycota</taxon>
        <taxon>Pezizomycotina</taxon>
        <taxon>Sordariomycetes</taxon>
        <taxon>Hypocreomycetidae</taxon>
        <taxon>Hypocreales</taxon>
        <taxon>Hypocreaceae</taxon>
        <taxon>Trichoderma</taxon>
    </lineage>
</organism>
<dbReference type="EC" id="2.3.2.2" evidence="12"/>
<evidence type="ECO:0000256" key="8">
    <source>
        <dbReference type="ARBA" id="ARBA00023315"/>
    </source>
</evidence>
<keyword evidence="8 12" id="KW-0012">Acyltransferase</keyword>
<sequence length="582" mass="63338">MWVESPAVRGPRLLGSLLLAITLPRAITVQAASIPQEVIFQKEAPGHIGGVASESRECSAIGRDLLARGGNAIDALVGTTFCVGVIGMYHSGIGGGGFAVVRDANGEYEAIDFREAAPAAAFEDMYKNNASASIRGGLAVGVPSEIKGLEYMHNKYGVLPWKTVMQGAIHVARNGFRVSSDLVRYMSTTFKADGGTFLTKDPDWAADFAPDGDLVKEGAWMTRKRYADTLEKVSQHGSEIFYSGELAETIVDYVRRTGGTMTLDDMTNYKVVIRPVHNVTYRGLTLHGIGSPAGGAVSLQILKIMERYDSQDWSDQDLSRHRLAEAMRFAYAARISLGDPEFVDADVEGFEKEMLDPRNIDAIRERIWDNQTHPTKYYNPEDFYVPENHGTSHIVAADKSGMAVSLTTTVNLLFGARIIEPETGIILNNEMNDFSIPGVSNEFGFAPSVANYIRPGKRPLSSITPIIAAFPNGTLYAAIGAAGGSRIISATAQVLWHVLDDHDATLAGALRRPRLHDQLMPNTVLLEEMFDDQVALGLEKRGHNVTWARPGLSSVQAVRRFTDGVFEAAGEPRQKNSAGYTL</sequence>
<keyword evidence="15" id="KW-1185">Reference proteome</keyword>
<comment type="similarity">
    <text evidence="3">Belongs to the gamma-glutamyltransferase family.</text>
</comment>
<feature type="active site" description="Nucleophile" evidence="10">
    <location>
        <position position="391"/>
    </location>
</feature>
<dbReference type="Gene3D" id="3.60.20.40">
    <property type="match status" value="1"/>
</dbReference>
<evidence type="ECO:0000313" key="15">
    <source>
        <dbReference type="Proteomes" id="UP001273209"/>
    </source>
</evidence>
<evidence type="ECO:0000256" key="9">
    <source>
        <dbReference type="ARBA" id="ARBA00047417"/>
    </source>
</evidence>
<feature type="binding site" evidence="11">
    <location>
        <position position="114"/>
    </location>
    <ligand>
        <name>L-glutamate</name>
        <dbReference type="ChEBI" id="CHEBI:29985"/>
    </ligand>
</feature>
<dbReference type="EMBL" id="JAWRVG010000056">
    <property type="protein sequence ID" value="KAK4063235.1"/>
    <property type="molecule type" value="Genomic_DNA"/>
</dbReference>
<evidence type="ECO:0000256" key="6">
    <source>
        <dbReference type="ARBA" id="ARBA00022801"/>
    </source>
</evidence>
<gene>
    <name evidence="14" type="ORF">Triagg1_9620</name>
</gene>